<sequence length="348" mass="38563">METIQWIPLFLSLVLFSCTDNDNSPDKEIEQALNPKVEGKIFIGNKVNGGWILDLDTGHYSKIPNTDWDENPNYPGLASFSAAALYYGNGEFVETIENCVVEFGNDKDCIVFHNNDGNINGSFQISDIALSTARLSPDGTSVAITVENEGNPFKILHVYNRSGELMRVFDKRKINSDDFSWTTSNQIVYISGQSIYVSNSDVPIITFRDEGIIPGEPSISPDGTQVVFTLGEDTSQGVEGTIWLINIDGTGLRQLTTKEMDLPVTPSHKSAIWSPDGQWVFVVDGTSIEGNAYVVPADAQKVELTQKRNTLAVPVLSYFRETFEFQDNDPISLSSQFGVNYGEIYWLP</sequence>
<protein>
    <submittedName>
        <fullName evidence="1">Uncharacterized protein</fullName>
    </submittedName>
</protein>
<name>A0A554VF87_9FLAO</name>
<proteinExistence type="predicted"/>
<keyword evidence="2" id="KW-1185">Reference proteome</keyword>
<dbReference type="Pfam" id="PF07676">
    <property type="entry name" value="PD40"/>
    <property type="match status" value="1"/>
</dbReference>
<dbReference type="OrthoDB" id="9815657at2"/>
<dbReference type="Proteomes" id="UP000318833">
    <property type="component" value="Unassembled WGS sequence"/>
</dbReference>
<dbReference type="InterPro" id="IPR011042">
    <property type="entry name" value="6-blade_b-propeller_TolB-like"/>
</dbReference>
<dbReference type="RefSeq" id="WP_143917864.1">
    <property type="nucleotide sequence ID" value="NZ_CANMIK010000002.1"/>
</dbReference>
<comment type="caution">
    <text evidence="1">The sequence shown here is derived from an EMBL/GenBank/DDBJ whole genome shotgun (WGS) entry which is preliminary data.</text>
</comment>
<dbReference type="SUPFAM" id="SSF82171">
    <property type="entry name" value="DPP6 N-terminal domain-like"/>
    <property type="match status" value="1"/>
</dbReference>
<gene>
    <name evidence="1" type="ORF">FOF46_21475</name>
</gene>
<accession>A0A554VF87</accession>
<evidence type="ECO:0000313" key="1">
    <source>
        <dbReference type="EMBL" id="TSE05811.1"/>
    </source>
</evidence>
<evidence type="ECO:0000313" key="2">
    <source>
        <dbReference type="Proteomes" id="UP000318833"/>
    </source>
</evidence>
<dbReference type="AlphaFoldDB" id="A0A554VF87"/>
<dbReference type="Gene3D" id="2.120.10.30">
    <property type="entry name" value="TolB, C-terminal domain"/>
    <property type="match status" value="1"/>
</dbReference>
<organism evidence="1 2">
    <name type="scientific">Aquimarina algiphila</name>
    <dbReference type="NCBI Taxonomy" id="2047982"/>
    <lineage>
        <taxon>Bacteria</taxon>
        <taxon>Pseudomonadati</taxon>
        <taxon>Bacteroidota</taxon>
        <taxon>Flavobacteriia</taxon>
        <taxon>Flavobacteriales</taxon>
        <taxon>Flavobacteriaceae</taxon>
        <taxon>Aquimarina</taxon>
    </lineage>
</organism>
<reference evidence="1 2" key="1">
    <citation type="submission" date="2019-07" db="EMBL/GenBank/DDBJ databases">
        <title>The draft genome sequence of Aquimarina algiphila M91.</title>
        <authorList>
            <person name="Meng X."/>
        </authorList>
    </citation>
    <scope>NUCLEOTIDE SEQUENCE [LARGE SCALE GENOMIC DNA]</scope>
    <source>
        <strain evidence="1 2">M91</strain>
    </source>
</reference>
<dbReference type="EMBL" id="VLNR01000054">
    <property type="protein sequence ID" value="TSE05811.1"/>
    <property type="molecule type" value="Genomic_DNA"/>
</dbReference>
<dbReference type="InterPro" id="IPR011659">
    <property type="entry name" value="WD40"/>
</dbReference>